<keyword evidence="4" id="KW-1185">Reference proteome</keyword>
<dbReference type="EMBL" id="AYXT01000010">
    <property type="protein sequence ID" value="ETF01759.1"/>
    <property type="molecule type" value="Genomic_DNA"/>
</dbReference>
<gene>
    <name evidence="3" type="ORF">W822_13285</name>
</gene>
<dbReference type="GO" id="GO:0003723">
    <property type="term" value="F:RNA binding"/>
    <property type="evidence" value="ECO:0007669"/>
    <property type="project" value="InterPro"/>
</dbReference>
<dbReference type="OrthoDB" id="5326845at2"/>
<comment type="caution">
    <text evidence="3">The sequence shown here is derived from an EMBL/GenBank/DDBJ whole genome shotgun (WGS) entry which is preliminary data.</text>
</comment>
<sequence length="151" mass="16832">MGSSAPTTASASFKGIAFSPTAGDRCEIVLDIFNKKTLGGRIDPAQLSDIVRSLARQQQLPGYFVTKRQAREAGWSPGRYFSDIAALRGKSIGGDRFGNFERRLPQGQWKEADLDYRGKKRNAKRLVFSQSGQQYVTVDHYETFHKVPACQ</sequence>
<dbReference type="SUPFAM" id="SSF53933">
    <property type="entry name" value="Microbial ribonucleases"/>
    <property type="match status" value="1"/>
</dbReference>
<evidence type="ECO:0000313" key="3">
    <source>
        <dbReference type="EMBL" id="ETF01759.1"/>
    </source>
</evidence>
<dbReference type="InterPro" id="IPR000026">
    <property type="entry name" value="N1-like"/>
</dbReference>
<protein>
    <submittedName>
        <fullName evidence="3">Ribonuclease</fullName>
    </submittedName>
</protein>
<keyword evidence="1" id="KW-0540">Nuclease</keyword>
<proteinExistence type="predicted"/>
<keyword evidence="2" id="KW-0378">Hydrolase</keyword>
<dbReference type="GO" id="GO:0004521">
    <property type="term" value="F:RNA endonuclease activity"/>
    <property type="evidence" value="ECO:0007669"/>
    <property type="project" value="InterPro"/>
</dbReference>
<dbReference type="HOGENOM" id="CLU_104572_3_1_4"/>
<organism evidence="3 4">
    <name type="scientific">Advenella kashmirensis W13003</name>
    <dbReference type="NCBI Taxonomy" id="1424334"/>
    <lineage>
        <taxon>Bacteria</taxon>
        <taxon>Pseudomonadati</taxon>
        <taxon>Pseudomonadota</taxon>
        <taxon>Betaproteobacteria</taxon>
        <taxon>Burkholderiales</taxon>
        <taxon>Alcaligenaceae</taxon>
    </lineage>
</organism>
<evidence type="ECO:0000256" key="1">
    <source>
        <dbReference type="ARBA" id="ARBA00022722"/>
    </source>
</evidence>
<name>V8QRY7_9BURK</name>
<dbReference type="STRING" id="1424334.W822_13285"/>
<dbReference type="Gene3D" id="3.10.450.30">
    <property type="entry name" value="Microbial ribonucleases"/>
    <property type="match status" value="1"/>
</dbReference>
<evidence type="ECO:0000313" key="4">
    <source>
        <dbReference type="Proteomes" id="UP000018733"/>
    </source>
</evidence>
<accession>V8QRY7</accession>
<dbReference type="GO" id="GO:0016787">
    <property type="term" value="F:hydrolase activity"/>
    <property type="evidence" value="ECO:0007669"/>
    <property type="project" value="UniProtKB-KW"/>
</dbReference>
<evidence type="ECO:0000256" key="2">
    <source>
        <dbReference type="ARBA" id="ARBA00022801"/>
    </source>
</evidence>
<reference evidence="3 4" key="1">
    <citation type="journal article" date="2014" name="Genome Announc.">
        <title>Draft Genome Sequence of Advenella kashmirensis Strain W13003, a Polycyclic Aromatic Hydrocarbon-Degrading Bacterium.</title>
        <authorList>
            <person name="Wang X."/>
            <person name="Jin D."/>
            <person name="Zhou L."/>
            <person name="Wu L."/>
            <person name="An W."/>
            <person name="Zhao L."/>
        </authorList>
    </citation>
    <scope>NUCLEOTIDE SEQUENCE [LARGE SCALE GENOMIC DNA]</scope>
    <source>
        <strain evidence="3 4">W13003</strain>
    </source>
</reference>
<dbReference type="Proteomes" id="UP000018733">
    <property type="component" value="Unassembled WGS sequence"/>
</dbReference>
<dbReference type="eggNOG" id="COG4290">
    <property type="taxonomic scope" value="Bacteria"/>
</dbReference>
<dbReference type="Pfam" id="PF00545">
    <property type="entry name" value="Ribonuclease"/>
    <property type="match status" value="1"/>
</dbReference>
<dbReference type="PATRIC" id="fig|1424334.3.peg.2666"/>
<dbReference type="InterPro" id="IPR016191">
    <property type="entry name" value="Ribonuclease/ribotoxin"/>
</dbReference>
<dbReference type="AlphaFoldDB" id="V8QRY7"/>